<dbReference type="KEGG" id="lbc:LACBIDRAFT_332847"/>
<dbReference type="RefSeq" id="XP_001887484.1">
    <property type="nucleotide sequence ID" value="XM_001887449.1"/>
</dbReference>
<reference evidence="2 3" key="1">
    <citation type="journal article" date="2008" name="Nature">
        <title>The genome of Laccaria bicolor provides insights into mycorrhizal symbiosis.</title>
        <authorList>
            <person name="Martin F."/>
            <person name="Aerts A."/>
            <person name="Ahren D."/>
            <person name="Brun A."/>
            <person name="Danchin E.G.J."/>
            <person name="Duchaussoy F."/>
            <person name="Gibon J."/>
            <person name="Kohler A."/>
            <person name="Lindquist E."/>
            <person name="Pereda V."/>
            <person name="Salamov A."/>
            <person name="Shapiro H.J."/>
            <person name="Wuyts J."/>
            <person name="Blaudez D."/>
            <person name="Buee M."/>
            <person name="Brokstein P."/>
            <person name="Canbaeck B."/>
            <person name="Cohen D."/>
            <person name="Courty P.E."/>
            <person name="Coutinho P.M."/>
            <person name="Delaruelle C."/>
            <person name="Detter J.C."/>
            <person name="Deveau A."/>
            <person name="DiFazio S."/>
            <person name="Duplessis S."/>
            <person name="Fraissinet-Tachet L."/>
            <person name="Lucic E."/>
            <person name="Frey-Klett P."/>
            <person name="Fourrey C."/>
            <person name="Feussner I."/>
            <person name="Gay G."/>
            <person name="Grimwood J."/>
            <person name="Hoegger P.J."/>
            <person name="Jain P."/>
            <person name="Kilaru S."/>
            <person name="Labbe J."/>
            <person name="Lin Y.C."/>
            <person name="Legue V."/>
            <person name="Le Tacon F."/>
            <person name="Marmeisse R."/>
            <person name="Melayah D."/>
            <person name="Montanini B."/>
            <person name="Muratet M."/>
            <person name="Nehls U."/>
            <person name="Niculita-Hirzel H."/>
            <person name="Oudot-Le Secq M.P."/>
            <person name="Peter M."/>
            <person name="Quesneville H."/>
            <person name="Rajashekar B."/>
            <person name="Reich M."/>
            <person name="Rouhier N."/>
            <person name="Schmutz J."/>
            <person name="Yin T."/>
            <person name="Chalot M."/>
            <person name="Henrissat B."/>
            <person name="Kuees U."/>
            <person name="Lucas S."/>
            <person name="Van de Peer Y."/>
            <person name="Podila G.K."/>
            <person name="Polle A."/>
            <person name="Pukkila P.J."/>
            <person name="Richardson P.M."/>
            <person name="Rouze P."/>
            <person name="Sanders I.R."/>
            <person name="Stajich J.E."/>
            <person name="Tunlid A."/>
            <person name="Tuskan G."/>
            <person name="Grigoriev I.V."/>
        </authorList>
    </citation>
    <scope>NUCLEOTIDE SEQUENCE [LARGE SCALE GENOMIC DNA]</scope>
    <source>
        <strain evidence="3">S238N-H82 / ATCC MYA-4686</strain>
    </source>
</reference>
<protein>
    <submittedName>
        <fullName evidence="2">Predicted protein</fullName>
    </submittedName>
</protein>
<dbReference type="GeneID" id="6083088"/>
<dbReference type="Proteomes" id="UP000001194">
    <property type="component" value="Unassembled WGS sequence"/>
</dbReference>
<dbReference type="EMBL" id="DS547135">
    <property type="protein sequence ID" value="EDR01874.1"/>
    <property type="molecule type" value="Genomic_DNA"/>
</dbReference>
<sequence length="228" mass="24014">MACFESISPLFTPSLCNVVAVRCAANPGFWHSNDCVTAATCNSVATVFEAVSCASPADPKNQPSLDYNLYAGIVGDCDWATGPGCPITPQKYVDFYNRTLMIADSAVFSDMFKCPIREFQRLAGEAPHASSPASIAPHASSPAGVAPHTSSTSPAGLNGGQRDTKEIEVVRDVLGDVNVALVESVWLIVAVMGSGPQFPPQAGLITTVAGLYPWSHYLLLSVGDCFLD</sequence>
<gene>
    <name evidence="2" type="ORF">LACBIDRAFT_332847</name>
</gene>
<organism evidence="3">
    <name type="scientific">Laccaria bicolor (strain S238N-H82 / ATCC MYA-4686)</name>
    <name type="common">Bicoloured deceiver</name>
    <name type="synonym">Laccaria laccata var. bicolor</name>
    <dbReference type="NCBI Taxonomy" id="486041"/>
    <lineage>
        <taxon>Eukaryota</taxon>
        <taxon>Fungi</taxon>
        <taxon>Dikarya</taxon>
        <taxon>Basidiomycota</taxon>
        <taxon>Agaricomycotina</taxon>
        <taxon>Agaricomycetes</taxon>
        <taxon>Agaricomycetidae</taxon>
        <taxon>Agaricales</taxon>
        <taxon>Agaricineae</taxon>
        <taxon>Hydnangiaceae</taxon>
        <taxon>Laccaria</taxon>
    </lineage>
</organism>
<evidence type="ECO:0000313" key="2">
    <source>
        <dbReference type="EMBL" id="EDR01874.1"/>
    </source>
</evidence>
<proteinExistence type="predicted"/>
<feature type="region of interest" description="Disordered" evidence="1">
    <location>
        <begin position="130"/>
        <end position="162"/>
    </location>
</feature>
<feature type="compositionally biased region" description="Low complexity" evidence="1">
    <location>
        <begin position="130"/>
        <end position="143"/>
    </location>
</feature>
<dbReference type="OrthoDB" id="2734890at2759"/>
<name>B0DU25_LACBS</name>
<accession>B0DU25</accession>
<keyword evidence="3" id="KW-1185">Reference proteome</keyword>
<dbReference type="AlphaFoldDB" id="B0DU25"/>
<evidence type="ECO:0000313" key="3">
    <source>
        <dbReference type="Proteomes" id="UP000001194"/>
    </source>
</evidence>
<dbReference type="HOGENOM" id="CLU_1214962_0_0_1"/>
<evidence type="ECO:0000256" key="1">
    <source>
        <dbReference type="SAM" id="MobiDB-lite"/>
    </source>
</evidence>
<dbReference type="InParanoid" id="B0DU25"/>